<dbReference type="AlphaFoldDB" id="A0A2V4AIK8"/>
<gene>
    <name evidence="1" type="ORF">BAY60_29810</name>
</gene>
<reference evidence="1 2" key="1">
    <citation type="submission" date="2016-07" db="EMBL/GenBank/DDBJ databases">
        <title>Draft genome sequence of Prauserella muralis DSM 45305, isolated from a mould-covered wall in an indoor environment.</title>
        <authorList>
            <person name="Ruckert C."/>
            <person name="Albersmeier A."/>
            <person name="Jiang C.-L."/>
            <person name="Jiang Y."/>
            <person name="Kalinowski J."/>
            <person name="Schneider O."/>
            <person name="Winkler A."/>
            <person name="Zotchev S.B."/>
        </authorList>
    </citation>
    <scope>NUCLEOTIDE SEQUENCE [LARGE SCALE GENOMIC DNA]</scope>
    <source>
        <strain evidence="1 2">DSM 45305</strain>
    </source>
</reference>
<evidence type="ECO:0000313" key="2">
    <source>
        <dbReference type="Proteomes" id="UP000249915"/>
    </source>
</evidence>
<sequence>MSMLTQQPTAVQRHLAARALAGRARDAAELAELLEMTGLTAAEGRFPPPDEPEPVASGEPGPTVDAEETRRLARTLLAAYAAAAR</sequence>
<dbReference type="RefSeq" id="WP_112284943.1">
    <property type="nucleotide sequence ID" value="NZ_MASW01000007.1"/>
</dbReference>
<accession>A0A2V4AIK8</accession>
<dbReference type="Proteomes" id="UP000249915">
    <property type="component" value="Unassembled WGS sequence"/>
</dbReference>
<organism evidence="1 2">
    <name type="scientific">Prauserella muralis</name>
    <dbReference type="NCBI Taxonomy" id="588067"/>
    <lineage>
        <taxon>Bacteria</taxon>
        <taxon>Bacillati</taxon>
        <taxon>Actinomycetota</taxon>
        <taxon>Actinomycetes</taxon>
        <taxon>Pseudonocardiales</taxon>
        <taxon>Pseudonocardiaceae</taxon>
        <taxon>Prauserella</taxon>
    </lineage>
</organism>
<comment type="caution">
    <text evidence="1">The sequence shown here is derived from an EMBL/GenBank/DDBJ whole genome shotgun (WGS) entry which is preliminary data.</text>
</comment>
<evidence type="ECO:0000313" key="1">
    <source>
        <dbReference type="EMBL" id="PXY19016.1"/>
    </source>
</evidence>
<name>A0A2V4AIK8_9PSEU</name>
<proteinExistence type="predicted"/>
<protein>
    <submittedName>
        <fullName evidence="1">Uncharacterized protein</fullName>
    </submittedName>
</protein>
<dbReference type="EMBL" id="MASW01000007">
    <property type="protein sequence ID" value="PXY19016.1"/>
    <property type="molecule type" value="Genomic_DNA"/>
</dbReference>
<keyword evidence="2" id="KW-1185">Reference proteome</keyword>